<dbReference type="Proteomes" id="UP000295215">
    <property type="component" value="Unassembled WGS sequence"/>
</dbReference>
<name>A0A4V3E9B7_9FLAO</name>
<dbReference type="AlphaFoldDB" id="A0A4V3E9B7"/>
<feature type="transmembrane region" description="Helical" evidence="1">
    <location>
        <begin position="12"/>
        <end position="29"/>
    </location>
</feature>
<keyword evidence="1" id="KW-0472">Membrane</keyword>
<keyword evidence="3" id="KW-1185">Reference proteome</keyword>
<evidence type="ECO:0000256" key="1">
    <source>
        <dbReference type="SAM" id="Phobius"/>
    </source>
</evidence>
<organism evidence="2 3">
    <name type="scientific">Myroides indicus</name>
    <dbReference type="NCBI Taxonomy" id="1323422"/>
    <lineage>
        <taxon>Bacteria</taxon>
        <taxon>Pseudomonadati</taxon>
        <taxon>Bacteroidota</taxon>
        <taxon>Flavobacteriia</taxon>
        <taxon>Flavobacteriales</taxon>
        <taxon>Flavobacteriaceae</taxon>
        <taxon>Myroides</taxon>
    </lineage>
</organism>
<reference evidence="2 3" key="1">
    <citation type="submission" date="2019-03" db="EMBL/GenBank/DDBJ databases">
        <title>Genomic Encyclopedia of Archaeal and Bacterial Type Strains, Phase II (KMG-II): from individual species to whole genera.</title>
        <authorList>
            <person name="Goeker M."/>
        </authorList>
    </citation>
    <scope>NUCLEOTIDE SEQUENCE [LARGE SCALE GENOMIC DNA]</scope>
    <source>
        <strain evidence="2 3">DSM 28213</strain>
    </source>
</reference>
<comment type="caution">
    <text evidence="2">The sequence shown here is derived from an EMBL/GenBank/DDBJ whole genome shotgun (WGS) entry which is preliminary data.</text>
</comment>
<proteinExistence type="predicted"/>
<accession>A0A4V3E9B7</accession>
<gene>
    <name evidence="2" type="ORF">C8P70_102149</name>
</gene>
<keyword evidence="1" id="KW-1133">Transmembrane helix</keyword>
<keyword evidence="1" id="KW-0812">Transmembrane</keyword>
<sequence length="68" mass="7904">MEFPNKKLSNILKGVIAVTTFVLILDLFDFFRWKYISTVCYILLSIALVLFFLLGRSKKRENSGNTKK</sequence>
<evidence type="ECO:0000313" key="2">
    <source>
        <dbReference type="EMBL" id="TDS65361.1"/>
    </source>
</evidence>
<evidence type="ECO:0000313" key="3">
    <source>
        <dbReference type="Proteomes" id="UP000295215"/>
    </source>
</evidence>
<dbReference type="EMBL" id="SOAG01000002">
    <property type="protein sequence ID" value="TDS65361.1"/>
    <property type="molecule type" value="Genomic_DNA"/>
</dbReference>
<protein>
    <submittedName>
        <fullName evidence="2">Uncharacterized protein</fullName>
    </submittedName>
</protein>
<feature type="transmembrane region" description="Helical" evidence="1">
    <location>
        <begin position="35"/>
        <end position="54"/>
    </location>
</feature>